<dbReference type="Gene3D" id="3.40.50.360">
    <property type="match status" value="1"/>
</dbReference>
<keyword evidence="1" id="KW-0285">Flavoprotein</keyword>
<evidence type="ECO:0000313" key="5">
    <source>
        <dbReference type="Proteomes" id="UP001501844"/>
    </source>
</evidence>
<dbReference type="EMBL" id="BAABGX010000001">
    <property type="protein sequence ID" value="GAA4301131.1"/>
    <property type="molecule type" value="Genomic_DNA"/>
</dbReference>
<proteinExistence type="predicted"/>
<gene>
    <name evidence="4" type="ORF">GCM10023183_11970</name>
</gene>
<dbReference type="PANTHER" id="PTHR43278:SF4">
    <property type="entry name" value="NAD(P)H-DEPENDENT FMN-CONTAINING OXIDOREDUCTASE YWQN-RELATED"/>
    <property type="match status" value="1"/>
</dbReference>
<accession>A0ABP8FDG4</accession>
<dbReference type="Pfam" id="PF03358">
    <property type="entry name" value="FMN_red"/>
    <property type="match status" value="1"/>
</dbReference>
<dbReference type="SUPFAM" id="SSF52218">
    <property type="entry name" value="Flavoproteins"/>
    <property type="match status" value="1"/>
</dbReference>
<organism evidence="4 5">
    <name type="scientific">Nibribacter koreensis</name>
    <dbReference type="NCBI Taxonomy" id="1084519"/>
    <lineage>
        <taxon>Bacteria</taxon>
        <taxon>Pseudomonadati</taxon>
        <taxon>Bacteroidota</taxon>
        <taxon>Cytophagia</taxon>
        <taxon>Cytophagales</taxon>
        <taxon>Hymenobacteraceae</taxon>
        <taxon>Nibribacter</taxon>
    </lineage>
</organism>
<dbReference type="RefSeq" id="WP_345163570.1">
    <property type="nucleotide sequence ID" value="NZ_BAABGX010000001.1"/>
</dbReference>
<dbReference type="InterPro" id="IPR005025">
    <property type="entry name" value="FMN_Rdtase-like_dom"/>
</dbReference>
<keyword evidence="2" id="KW-0288">FMN</keyword>
<dbReference type="InterPro" id="IPR029039">
    <property type="entry name" value="Flavoprotein-like_sf"/>
</dbReference>
<feature type="domain" description="NADPH-dependent FMN reductase-like" evidence="3">
    <location>
        <begin position="1"/>
        <end position="144"/>
    </location>
</feature>
<reference evidence="5" key="1">
    <citation type="journal article" date="2019" name="Int. J. Syst. Evol. Microbiol.">
        <title>The Global Catalogue of Microorganisms (GCM) 10K type strain sequencing project: providing services to taxonomists for standard genome sequencing and annotation.</title>
        <authorList>
            <consortium name="The Broad Institute Genomics Platform"/>
            <consortium name="The Broad Institute Genome Sequencing Center for Infectious Disease"/>
            <person name="Wu L."/>
            <person name="Ma J."/>
        </authorList>
    </citation>
    <scope>NUCLEOTIDE SEQUENCE [LARGE SCALE GENOMIC DNA]</scope>
    <source>
        <strain evidence="5">JCM 17917</strain>
    </source>
</reference>
<dbReference type="Proteomes" id="UP001501844">
    <property type="component" value="Unassembled WGS sequence"/>
</dbReference>
<evidence type="ECO:0000256" key="1">
    <source>
        <dbReference type="ARBA" id="ARBA00022630"/>
    </source>
</evidence>
<evidence type="ECO:0000313" key="4">
    <source>
        <dbReference type="EMBL" id="GAA4301131.1"/>
    </source>
</evidence>
<dbReference type="PANTHER" id="PTHR43278">
    <property type="entry name" value="NAD(P)H-DEPENDENT FMN-CONTAINING OXIDOREDUCTASE YWQN-RELATED"/>
    <property type="match status" value="1"/>
</dbReference>
<keyword evidence="5" id="KW-1185">Reference proteome</keyword>
<sequence length="202" mass="22475">MKAIILLGTLKKTGLSNTEVLCEFFQKHLEAQKIECSIIKLVEHSILAGTYNDMGEGDDWPKILEQLLAADIILLASPIWWNNHSSETQRVIERLDELHDEIMAGKESKLDGKVGGVLVTGDSDGAQTIIANVGNFFNAIGLTFPPFASLTVLWDKQAKDQKPTKEELLAKYEKDYDSTAQKMVQQLVTFAEVKPKTDAKNK</sequence>
<evidence type="ECO:0000259" key="3">
    <source>
        <dbReference type="Pfam" id="PF03358"/>
    </source>
</evidence>
<comment type="caution">
    <text evidence="4">The sequence shown here is derived from an EMBL/GenBank/DDBJ whole genome shotgun (WGS) entry which is preliminary data.</text>
</comment>
<name>A0ABP8FDG4_9BACT</name>
<evidence type="ECO:0000256" key="2">
    <source>
        <dbReference type="ARBA" id="ARBA00022643"/>
    </source>
</evidence>
<dbReference type="InterPro" id="IPR051796">
    <property type="entry name" value="ISF_SsuE-like"/>
</dbReference>
<protein>
    <recommendedName>
        <fullName evidence="3">NADPH-dependent FMN reductase-like domain-containing protein</fullName>
    </recommendedName>
</protein>